<dbReference type="GO" id="GO:0003968">
    <property type="term" value="F:RNA-directed RNA polymerase activity"/>
    <property type="evidence" value="ECO:0007669"/>
    <property type="project" value="UniProtKB-KW"/>
</dbReference>
<feature type="domain" description="RDRP core" evidence="3">
    <location>
        <begin position="434"/>
        <end position="1019"/>
    </location>
</feature>
<dbReference type="InterPro" id="IPR057596">
    <property type="entry name" value="RDRP_core"/>
</dbReference>
<keyword evidence="1" id="KW-0694">RNA-binding</keyword>
<dbReference type="InterPro" id="IPR007855">
    <property type="entry name" value="RDRP"/>
</dbReference>
<dbReference type="AlphaFoldDB" id="A0A5C3NNA5"/>
<proteinExistence type="inferred from homology"/>
<feature type="compositionally biased region" description="Acidic residues" evidence="2">
    <location>
        <begin position="1143"/>
        <end position="1159"/>
    </location>
</feature>
<evidence type="ECO:0000313" key="5">
    <source>
        <dbReference type="Proteomes" id="UP000305948"/>
    </source>
</evidence>
<comment type="similarity">
    <text evidence="1">Belongs to the RdRP family.</text>
</comment>
<keyword evidence="1" id="KW-0548">Nucleotidyltransferase</keyword>
<evidence type="ECO:0000256" key="2">
    <source>
        <dbReference type="SAM" id="MobiDB-lite"/>
    </source>
</evidence>
<accession>A0A5C3NNA5</accession>
<dbReference type="OrthoDB" id="6513042at2759"/>
<dbReference type="EC" id="2.7.7.48" evidence="1"/>
<feature type="region of interest" description="Disordered" evidence="2">
    <location>
        <begin position="367"/>
        <end position="395"/>
    </location>
</feature>
<organism evidence="4 5">
    <name type="scientific">Heliocybe sulcata</name>
    <dbReference type="NCBI Taxonomy" id="5364"/>
    <lineage>
        <taxon>Eukaryota</taxon>
        <taxon>Fungi</taxon>
        <taxon>Dikarya</taxon>
        <taxon>Basidiomycota</taxon>
        <taxon>Agaricomycotina</taxon>
        <taxon>Agaricomycetes</taxon>
        <taxon>Gloeophyllales</taxon>
        <taxon>Gloeophyllaceae</taxon>
        <taxon>Heliocybe</taxon>
    </lineage>
</organism>
<dbReference type="Proteomes" id="UP000305948">
    <property type="component" value="Unassembled WGS sequence"/>
</dbReference>
<dbReference type="GO" id="GO:0031380">
    <property type="term" value="C:nuclear RNA-directed RNA polymerase complex"/>
    <property type="evidence" value="ECO:0007669"/>
    <property type="project" value="TreeGrafter"/>
</dbReference>
<evidence type="ECO:0000256" key="1">
    <source>
        <dbReference type="RuleBase" id="RU363098"/>
    </source>
</evidence>
<dbReference type="GO" id="GO:0003723">
    <property type="term" value="F:RNA binding"/>
    <property type="evidence" value="ECO:0007669"/>
    <property type="project" value="UniProtKB-KW"/>
</dbReference>
<comment type="catalytic activity">
    <reaction evidence="1">
        <text>RNA(n) + a ribonucleoside 5'-triphosphate = RNA(n+1) + diphosphate</text>
        <dbReference type="Rhea" id="RHEA:21248"/>
        <dbReference type="Rhea" id="RHEA-COMP:14527"/>
        <dbReference type="Rhea" id="RHEA-COMP:17342"/>
        <dbReference type="ChEBI" id="CHEBI:33019"/>
        <dbReference type="ChEBI" id="CHEBI:61557"/>
        <dbReference type="ChEBI" id="CHEBI:140395"/>
        <dbReference type="EC" id="2.7.7.48"/>
    </reaction>
</comment>
<feature type="compositionally biased region" description="Basic residues" evidence="2">
    <location>
        <begin position="367"/>
        <end position="378"/>
    </location>
</feature>
<name>A0A5C3NNA5_9AGAM</name>
<protein>
    <recommendedName>
        <fullName evidence="1">RNA-dependent RNA polymerase</fullName>
        <ecNumber evidence="1">2.7.7.48</ecNumber>
    </recommendedName>
</protein>
<dbReference type="PANTHER" id="PTHR23079:SF55">
    <property type="entry name" value="RNA-DIRECTED RNA POLYMERASE"/>
    <property type="match status" value="1"/>
</dbReference>
<evidence type="ECO:0000313" key="4">
    <source>
        <dbReference type="EMBL" id="TFK57668.1"/>
    </source>
</evidence>
<dbReference type="STRING" id="5364.A0A5C3NNA5"/>
<reference evidence="4 5" key="1">
    <citation type="journal article" date="2019" name="Nat. Ecol. Evol.">
        <title>Megaphylogeny resolves global patterns of mushroom evolution.</title>
        <authorList>
            <person name="Varga T."/>
            <person name="Krizsan K."/>
            <person name="Foldi C."/>
            <person name="Dima B."/>
            <person name="Sanchez-Garcia M."/>
            <person name="Sanchez-Ramirez S."/>
            <person name="Szollosi G.J."/>
            <person name="Szarkandi J.G."/>
            <person name="Papp V."/>
            <person name="Albert L."/>
            <person name="Andreopoulos W."/>
            <person name="Angelini C."/>
            <person name="Antonin V."/>
            <person name="Barry K.W."/>
            <person name="Bougher N.L."/>
            <person name="Buchanan P."/>
            <person name="Buyck B."/>
            <person name="Bense V."/>
            <person name="Catcheside P."/>
            <person name="Chovatia M."/>
            <person name="Cooper J."/>
            <person name="Damon W."/>
            <person name="Desjardin D."/>
            <person name="Finy P."/>
            <person name="Geml J."/>
            <person name="Haridas S."/>
            <person name="Hughes K."/>
            <person name="Justo A."/>
            <person name="Karasinski D."/>
            <person name="Kautmanova I."/>
            <person name="Kiss B."/>
            <person name="Kocsube S."/>
            <person name="Kotiranta H."/>
            <person name="LaButti K.M."/>
            <person name="Lechner B.E."/>
            <person name="Liimatainen K."/>
            <person name="Lipzen A."/>
            <person name="Lukacs Z."/>
            <person name="Mihaltcheva S."/>
            <person name="Morgado L.N."/>
            <person name="Niskanen T."/>
            <person name="Noordeloos M.E."/>
            <person name="Ohm R.A."/>
            <person name="Ortiz-Santana B."/>
            <person name="Ovrebo C."/>
            <person name="Racz N."/>
            <person name="Riley R."/>
            <person name="Savchenko A."/>
            <person name="Shiryaev A."/>
            <person name="Soop K."/>
            <person name="Spirin V."/>
            <person name="Szebenyi C."/>
            <person name="Tomsovsky M."/>
            <person name="Tulloss R.E."/>
            <person name="Uehling J."/>
            <person name="Grigoriev I.V."/>
            <person name="Vagvolgyi C."/>
            <person name="Papp T."/>
            <person name="Martin F.M."/>
            <person name="Miettinen O."/>
            <person name="Hibbett D.S."/>
            <person name="Nagy L.G."/>
        </authorList>
    </citation>
    <scope>NUCLEOTIDE SEQUENCE [LARGE SCALE GENOMIC DNA]</scope>
    <source>
        <strain evidence="4 5">OMC1185</strain>
    </source>
</reference>
<dbReference type="GO" id="GO:0030422">
    <property type="term" value="P:siRNA processing"/>
    <property type="evidence" value="ECO:0007669"/>
    <property type="project" value="TreeGrafter"/>
</dbReference>
<dbReference type="EMBL" id="ML213503">
    <property type="protein sequence ID" value="TFK57668.1"/>
    <property type="molecule type" value="Genomic_DNA"/>
</dbReference>
<gene>
    <name evidence="4" type="ORF">OE88DRAFT_1722465</name>
</gene>
<dbReference type="PANTHER" id="PTHR23079">
    <property type="entry name" value="RNA-DEPENDENT RNA POLYMERASE"/>
    <property type="match status" value="1"/>
</dbReference>
<keyword evidence="5" id="KW-1185">Reference proteome</keyword>
<dbReference type="Pfam" id="PF05183">
    <property type="entry name" value="RdRP"/>
    <property type="match status" value="1"/>
</dbReference>
<keyword evidence="1" id="KW-0696">RNA-directed RNA polymerase</keyword>
<evidence type="ECO:0000259" key="3">
    <source>
        <dbReference type="Pfam" id="PF05183"/>
    </source>
</evidence>
<keyword evidence="1" id="KW-0808">Transferase</keyword>
<sequence>MEIFLRNIPLQASELEVTCAFARILHRPPFRAHDEDPLMNFDVRLLKKRSRARDRLGNLTVPTVEVGESLLQLYRYIHIRDQAVSVNRSNRAVNSGTLRRILSVEWEDPDVLREREAVLASGSTPITLKSYAFGRLRKDHVFSPEVTYAGECSVILDMVKRRLVLVNVASSSIDLDILFSEIQLDQSTRSEAFFPAHKIGALARAGPLDIVVEAETPPVMGRKQESSIFDDLFGDQSRPSRVGEDTLRYVGRHFSLSFKDQRSMSTFWERCVQLQLRFPAPSPQTVTIRPLGIYSRGKLDTLHEVLGSLNFEIAFEAQKAVFGGVLEPAEVTQLHSVLKRFGEAHGAEFADIFRVFTANLERVHLTPGRRRRRGRRPARGSQEGSNDVSEANRPSFESQLADAEQLYLEQLQRPRHRLQTLSTSSVLRSFFLIVTPSTMILEGPLPDQGNSVLRRFGHHESFLRVTFEDEDRSKMRPTPDMDISELLRQRFRTLLVEGFQIAGRRYEFLGYSMSGLRQHSVWFVSPYRADNGILMNAAEIRRRLGDFSGILSYKPARLAARWAQAFSTSDPSVTLEDAHIRRIADRHSANGSCFTDGCGTISSELLRESWSFMRRAQGSLSGLPRPPPSLLQIRYGGYKGTVVEDNRVQGKMICLRPSQRKFDAPTEGTLDVTGTSFRPIRMFLNRPLIVLMEYQGVSQDHIFRLQEAAIADVHKIFTSFSHASFNFESHGLGSSFHLPALFKRLHAQLNMIPYSTSAPNGLRHELLDICLCYGATQILREIKYRARIPVPGSFTLFGVSDEWDCLNEGEIFATVYDYRTGEFTQIEGQVLITRSPQIHPGDLQLVTAVRRPQLEHLKNVVVFSCRGHRSLASCLAGGDLDGDIFNLILDPGLMPERVSAPGAYESLGDKTLDRPCTVEDIADFVIDYIKSDLLGQISILHLRIADLENAGHNDCIKLAVLASQAVDFPKTGKPVNIDDLPIPPSNVRPDFLAREGTDPNLGKKFYPSARLLGRLFRNVPMDIPPSDEQYVEPTHVSKIRAALPAVSRPPPDLKREMQDLLEAYRDQLYTIAHANSLSPREGLSEGELVSGTIQDTWNDHHKRRDAMTVMNFQTHELVKVIRREFRGDLERRTQAQGQTNGDGELEDEDSDEEDDEDERREETLRRAYAAWIVAEEAVRKEPAGFGIQSFGLIALGTILDMLAEEARR</sequence>
<feature type="region of interest" description="Disordered" evidence="2">
    <location>
        <begin position="1129"/>
        <end position="1162"/>
    </location>
</feature>